<evidence type="ECO:0000313" key="10">
    <source>
        <dbReference type="Proteomes" id="UP001156690"/>
    </source>
</evidence>
<proteinExistence type="predicted"/>
<dbReference type="PANTHER" id="PTHR47810:SF1">
    <property type="entry name" value="DNA LIGASE B"/>
    <property type="match status" value="1"/>
</dbReference>
<keyword evidence="5" id="KW-0234">DNA repair</keyword>
<keyword evidence="3" id="KW-0235">DNA replication</keyword>
<evidence type="ECO:0000256" key="4">
    <source>
        <dbReference type="ARBA" id="ARBA00022763"/>
    </source>
</evidence>
<dbReference type="Pfam" id="PF14743">
    <property type="entry name" value="DNA_ligase_OB_2"/>
    <property type="match status" value="1"/>
</dbReference>
<evidence type="ECO:0000256" key="2">
    <source>
        <dbReference type="ARBA" id="ARBA00022598"/>
    </source>
</evidence>
<dbReference type="PROSITE" id="PS50160">
    <property type="entry name" value="DNA_LIGASE_A3"/>
    <property type="match status" value="1"/>
</dbReference>
<dbReference type="InterPro" id="IPR029319">
    <property type="entry name" value="DNA_ligase_OB"/>
</dbReference>
<comment type="cofactor">
    <cofactor evidence="1">
        <name>a divalent metal cation</name>
        <dbReference type="ChEBI" id="CHEBI:60240"/>
    </cofactor>
</comment>
<evidence type="ECO:0000313" key="9">
    <source>
        <dbReference type="EMBL" id="GLQ70646.1"/>
    </source>
</evidence>
<accession>A0AAV5NIZ9</accession>
<dbReference type="NCBIfam" id="NF006592">
    <property type="entry name" value="PRK09125.1"/>
    <property type="match status" value="1"/>
</dbReference>
<keyword evidence="4" id="KW-0227">DNA damage</keyword>
<sequence>MRKRILACVILAAVSGASAIAQRPAEPALLLANEYSSEINLDEYWVSEKLDGIRAVWDGTSLYTRKGTKIHAPAWFTEGLPSLKMEGELWAGRGKFHVVQQTVMDKTPFDTAWKNIQFMIFDLPHSAGDYAKRYYDIKNWVKTVDQHHIQYVEHISASNHSQLMKMLDRVDDNYGEGLMLRKVSKSYRAGRSDDLLKLKKHADAEATIIGYKPGEGKYHGMLGSYLVRCANGKEFYIGSGLKDSMRKQPLPIGATITYRFNGRTESGKPRFARFLRERVE</sequence>
<feature type="signal peptide" evidence="7">
    <location>
        <begin position="1"/>
        <end position="21"/>
    </location>
</feature>
<protein>
    <submittedName>
        <fullName evidence="9">ATP-dependent DNA ligase</fullName>
    </submittedName>
</protein>
<dbReference type="GO" id="GO:0003910">
    <property type="term" value="F:DNA ligase (ATP) activity"/>
    <property type="evidence" value="ECO:0007669"/>
    <property type="project" value="UniProtKB-EC"/>
</dbReference>
<dbReference type="Gene3D" id="3.30.1490.70">
    <property type="match status" value="1"/>
</dbReference>
<organism evidence="9 10">
    <name type="scientific">Vibrio penaeicida</name>
    <dbReference type="NCBI Taxonomy" id="104609"/>
    <lineage>
        <taxon>Bacteria</taxon>
        <taxon>Pseudomonadati</taxon>
        <taxon>Pseudomonadota</taxon>
        <taxon>Gammaproteobacteria</taxon>
        <taxon>Vibrionales</taxon>
        <taxon>Vibrionaceae</taxon>
        <taxon>Vibrio</taxon>
    </lineage>
</organism>
<reference evidence="10" key="1">
    <citation type="journal article" date="2019" name="Int. J. Syst. Evol. Microbiol.">
        <title>The Global Catalogue of Microorganisms (GCM) 10K type strain sequencing project: providing services to taxonomists for standard genome sequencing and annotation.</title>
        <authorList>
            <consortium name="The Broad Institute Genomics Platform"/>
            <consortium name="The Broad Institute Genome Sequencing Center for Infectious Disease"/>
            <person name="Wu L."/>
            <person name="Ma J."/>
        </authorList>
    </citation>
    <scope>NUCLEOTIDE SEQUENCE [LARGE SCALE GENOMIC DNA]</scope>
    <source>
        <strain evidence="10">NBRC 15640</strain>
    </source>
</reference>
<dbReference type="AlphaFoldDB" id="A0AAV5NIZ9"/>
<comment type="catalytic activity">
    <reaction evidence="6">
        <text>ATP + (deoxyribonucleotide)n-3'-hydroxyl + 5'-phospho-(deoxyribonucleotide)m = (deoxyribonucleotide)n+m + AMP + diphosphate.</text>
        <dbReference type="EC" id="6.5.1.1"/>
    </reaction>
</comment>
<dbReference type="RefSeq" id="WP_126606701.1">
    <property type="nucleotide sequence ID" value="NZ_AP025144.1"/>
</dbReference>
<dbReference type="GO" id="GO:0005524">
    <property type="term" value="F:ATP binding"/>
    <property type="evidence" value="ECO:0007669"/>
    <property type="project" value="InterPro"/>
</dbReference>
<keyword evidence="10" id="KW-1185">Reference proteome</keyword>
<evidence type="ECO:0000259" key="8">
    <source>
        <dbReference type="PROSITE" id="PS50160"/>
    </source>
</evidence>
<feature type="domain" description="ATP-dependent DNA ligase family profile" evidence="8">
    <location>
        <begin position="109"/>
        <end position="231"/>
    </location>
</feature>
<keyword evidence="7" id="KW-0732">Signal</keyword>
<dbReference type="CDD" id="cd08041">
    <property type="entry name" value="OBF_kDNA_ligase_like"/>
    <property type="match status" value="1"/>
</dbReference>
<comment type="caution">
    <text evidence="9">The sequence shown here is derived from an EMBL/GenBank/DDBJ whole genome shotgun (WGS) entry which is preliminary data.</text>
</comment>
<dbReference type="CDD" id="cd07896">
    <property type="entry name" value="Adenylation_kDNA_ligase_like"/>
    <property type="match status" value="1"/>
</dbReference>
<feature type="chain" id="PRO_5043977767" evidence="7">
    <location>
        <begin position="22"/>
        <end position="280"/>
    </location>
</feature>
<dbReference type="Gene3D" id="3.30.470.30">
    <property type="entry name" value="DNA ligase/mRNA capping enzyme"/>
    <property type="match status" value="1"/>
</dbReference>
<dbReference type="Proteomes" id="UP001156690">
    <property type="component" value="Unassembled WGS sequence"/>
</dbReference>
<dbReference type="GO" id="GO:0006281">
    <property type="term" value="P:DNA repair"/>
    <property type="evidence" value="ECO:0007669"/>
    <property type="project" value="UniProtKB-KW"/>
</dbReference>
<dbReference type="GO" id="GO:0006260">
    <property type="term" value="P:DNA replication"/>
    <property type="evidence" value="ECO:0007669"/>
    <property type="project" value="UniProtKB-KW"/>
</dbReference>
<dbReference type="Pfam" id="PF01068">
    <property type="entry name" value="DNA_ligase_A_M"/>
    <property type="match status" value="1"/>
</dbReference>
<dbReference type="InterPro" id="IPR012340">
    <property type="entry name" value="NA-bd_OB-fold"/>
</dbReference>
<evidence type="ECO:0000256" key="1">
    <source>
        <dbReference type="ARBA" id="ARBA00001968"/>
    </source>
</evidence>
<dbReference type="SUPFAM" id="SSF56091">
    <property type="entry name" value="DNA ligase/mRNA capping enzyme, catalytic domain"/>
    <property type="match status" value="1"/>
</dbReference>
<dbReference type="EMBL" id="BSNX01000001">
    <property type="protein sequence ID" value="GLQ70646.1"/>
    <property type="molecule type" value="Genomic_DNA"/>
</dbReference>
<evidence type="ECO:0000256" key="5">
    <source>
        <dbReference type="ARBA" id="ARBA00023204"/>
    </source>
</evidence>
<evidence type="ECO:0000256" key="3">
    <source>
        <dbReference type="ARBA" id="ARBA00022705"/>
    </source>
</evidence>
<dbReference type="InterPro" id="IPR012310">
    <property type="entry name" value="DNA_ligase_ATP-dep_cent"/>
</dbReference>
<dbReference type="PANTHER" id="PTHR47810">
    <property type="entry name" value="DNA LIGASE"/>
    <property type="match status" value="1"/>
</dbReference>
<name>A0AAV5NIZ9_9VIBR</name>
<keyword evidence="2 9" id="KW-0436">Ligase</keyword>
<dbReference type="InterPro" id="IPR050326">
    <property type="entry name" value="NAD_dep_DNA_ligaseB"/>
</dbReference>
<evidence type="ECO:0000256" key="7">
    <source>
        <dbReference type="SAM" id="SignalP"/>
    </source>
</evidence>
<dbReference type="GO" id="GO:0006310">
    <property type="term" value="P:DNA recombination"/>
    <property type="evidence" value="ECO:0007669"/>
    <property type="project" value="InterPro"/>
</dbReference>
<evidence type="ECO:0000256" key="6">
    <source>
        <dbReference type="ARBA" id="ARBA00034003"/>
    </source>
</evidence>
<dbReference type="SUPFAM" id="SSF50249">
    <property type="entry name" value="Nucleic acid-binding proteins"/>
    <property type="match status" value="1"/>
</dbReference>
<dbReference type="Gene3D" id="2.40.50.140">
    <property type="entry name" value="Nucleic acid-binding proteins"/>
    <property type="match status" value="1"/>
</dbReference>
<gene>
    <name evidence="9" type="ORF">GCM10007932_00060</name>
</gene>